<organism evidence="2 3">
    <name type="scientific">Pseudomonas endophytica</name>
    <dbReference type="NCBI Taxonomy" id="1563157"/>
    <lineage>
        <taxon>Bacteria</taxon>
        <taxon>Pseudomonadati</taxon>
        <taxon>Pseudomonadota</taxon>
        <taxon>Gammaproteobacteria</taxon>
        <taxon>Pseudomonadales</taxon>
        <taxon>Pseudomonadaceae</taxon>
        <taxon>Pseudomonas</taxon>
    </lineage>
</organism>
<dbReference type="Pfam" id="PF04993">
    <property type="entry name" value="TfoX_N"/>
    <property type="match status" value="1"/>
</dbReference>
<dbReference type="AlphaFoldDB" id="A0A0Q0X3L7"/>
<reference evidence="2 3" key="1">
    <citation type="submission" date="2015-10" db="EMBL/GenBank/DDBJ databases">
        <title>Pseudomonas helleri sp. nov. and Pseudomonas weihenstephanensis sp. nov., isolated from raw cows milk.</title>
        <authorList>
            <person name="Von Neubeck M."/>
            <person name="Huptas C."/>
            <person name="Wenning M."/>
            <person name="Scherer S."/>
        </authorList>
    </citation>
    <scope>NUCLEOTIDE SEQUENCE [LARGE SCALE GENOMIC DNA]</scope>
    <source>
        <strain evidence="2 3">BSTT44</strain>
    </source>
</reference>
<protein>
    <submittedName>
        <fullName evidence="2">TfoX, N-terminal</fullName>
    </submittedName>
</protein>
<dbReference type="EMBL" id="LLWH01000080">
    <property type="protein sequence ID" value="KQB54405.1"/>
    <property type="molecule type" value="Genomic_DNA"/>
</dbReference>
<dbReference type="SUPFAM" id="SSF159894">
    <property type="entry name" value="YgaC/TfoX-N like"/>
    <property type="match status" value="1"/>
</dbReference>
<evidence type="ECO:0000313" key="3">
    <source>
        <dbReference type="Proteomes" id="UP000050342"/>
    </source>
</evidence>
<name>A0A0Q0X3L7_9PSED</name>
<dbReference type="RefSeq" id="WP_055102182.1">
    <property type="nucleotide sequence ID" value="NZ_LLWH01000080.1"/>
</dbReference>
<comment type="caution">
    <text evidence="2">The sequence shown here is derived from an EMBL/GenBank/DDBJ whole genome shotgun (WGS) entry which is preliminary data.</text>
</comment>
<keyword evidence="3" id="KW-1185">Reference proteome</keyword>
<evidence type="ECO:0000259" key="1">
    <source>
        <dbReference type="Pfam" id="PF04993"/>
    </source>
</evidence>
<accession>A0A0Q0X3L7</accession>
<proteinExistence type="predicted"/>
<dbReference type="Proteomes" id="UP000050342">
    <property type="component" value="Unassembled WGS sequence"/>
</dbReference>
<dbReference type="PANTHER" id="PTHR36121:SF1">
    <property type="entry name" value="PROTEIN SXY"/>
    <property type="match status" value="1"/>
</dbReference>
<dbReference type="InterPro" id="IPR047525">
    <property type="entry name" value="TfoX-like"/>
</dbReference>
<gene>
    <name evidence="2" type="ORF">AQS70_21855</name>
</gene>
<dbReference type="Gene3D" id="3.30.1460.30">
    <property type="entry name" value="YgaC/TfoX-N like chaperone"/>
    <property type="match status" value="1"/>
</dbReference>
<dbReference type="STRING" id="1563157.AQS70_21855"/>
<feature type="domain" description="TfoX N-terminal" evidence="1">
    <location>
        <begin position="17"/>
        <end position="110"/>
    </location>
</feature>
<dbReference type="PANTHER" id="PTHR36121">
    <property type="entry name" value="PROTEIN SXY"/>
    <property type="match status" value="1"/>
</dbReference>
<dbReference type="OrthoDB" id="8687154at2"/>
<dbReference type="InterPro" id="IPR007076">
    <property type="entry name" value="TfoX_N"/>
</dbReference>
<sequence>MTQQSQKTQALADFYVDQLSSWAKITTRPMFGAVALYRHDHVFAMAWQGGLYFKVDDDSRKHYEAAGSHALGYVSEGAEHALKSYWEVPADVVEDHEQLQQWAERAYQAAIKNAKG</sequence>
<evidence type="ECO:0000313" key="2">
    <source>
        <dbReference type="EMBL" id="KQB54405.1"/>
    </source>
</evidence>